<dbReference type="Gene3D" id="3.40.50.1010">
    <property type="entry name" value="5'-nuclease"/>
    <property type="match status" value="1"/>
</dbReference>
<protein>
    <submittedName>
        <fullName evidence="2">Putative nucleic acid-binding protein</fullName>
    </submittedName>
</protein>
<dbReference type="CDD" id="cd09874">
    <property type="entry name" value="PIN_MT3492-like"/>
    <property type="match status" value="1"/>
</dbReference>
<evidence type="ECO:0000313" key="2">
    <source>
        <dbReference type="EMBL" id="MBA2882657.1"/>
    </source>
</evidence>
<dbReference type="AlphaFoldDB" id="A0A7W0CBL7"/>
<name>A0A7W0CBL7_9BACT</name>
<keyword evidence="3" id="KW-1185">Reference proteome</keyword>
<accession>A0A7W0CBL7</accession>
<feature type="domain" description="PIN" evidence="1">
    <location>
        <begin position="4"/>
        <end position="113"/>
    </location>
</feature>
<sequence>MNLFLDTSVLVKLFQAENGTKAVMDWVSTARKITLLDLARLEFQSALQRLLRNQELNKDDYNLLQQGFRERWDSFNIQPLNRKVIDEAEQLLKNYGSRNGLRSLDALHAAAFILVAEKDWYFAASDKNLCAVVSDLGFQVLNPLEE</sequence>
<dbReference type="Pfam" id="PF01850">
    <property type="entry name" value="PIN"/>
    <property type="match status" value="1"/>
</dbReference>
<dbReference type="Proteomes" id="UP000525298">
    <property type="component" value="Unassembled WGS sequence"/>
</dbReference>
<dbReference type="InterPro" id="IPR002716">
    <property type="entry name" value="PIN_dom"/>
</dbReference>
<dbReference type="EMBL" id="JACDUS010000011">
    <property type="protein sequence ID" value="MBA2882657.1"/>
    <property type="molecule type" value="Genomic_DNA"/>
</dbReference>
<dbReference type="SUPFAM" id="SSF88723">
    <property type="entry name" value="PIN domain-like"/>
    <property type="match status" value="1"/>
</dbReference>
<dbReference type="InterPro" id="IPR029060">
    <property type="entry name" value="PIN-like_dom_sf"/>
</dbReference>
<comment type="caution">
    <text evidence="2">The sequence shown here is derived from an EMBL/GenBank/DDBJ whole genome shotgun (WGS) entry which is preliminary data.</text>
</comment>
<evidence type="ECO:0000313" key="3">
    <source>
        <dbReference type="Proteomes" id="UP000525298"/>
    </source>
</evidence>
<organism evidence="2 3">
    <name type="scientific">Desulfosalsimonas propionicica</name>
    <dbReference type="NCBI Taxonomy" id="332175"/>
    <lineage>
        <taxon>Bacteria</taxon>
        <taxon>Pseudomonadati</taxon>
        <taxon>Thermodesulfobacteriota</taxon>
        <taxon>Desulfobacteria</taxon>
        <taxon>Desulfobacterales</taxon>
        <taxon>Desulfosalsimonadaceae</taxon>
        <taxon>Desulfosalsimonas</taxon>
    </lineage>
</organism>
<dbReference type="RefSeq" id="WP_181552288.1">
    <property type="nucleotide sequence ID" value="NZ_JACDUS010000011.1"/>
</dbReference>
<proteinExistence type="predicted"/>
<reference evidence="2 3" key="1">
    <citation type="submission" date="2020-07" db="EMBL/GenBank/DDBJ databases">
        <title>Genomic Encyclopedia of Type Strains, Phase IV (KMG-IV): sequencing the most valuable type-strain genomes for metagenomic binning, comparative biology and taxonomic classification.</title>
        <authorList>
            <person name="Goeker M."/>
        </authorList>
    </citation>
    <scope>NUCLEOTIDE SEQUENCE [LARGE SCALE GENOMIC DNA]</scope>
    <source>
        <strain evidence="2 3">DSM 17721</strain>
    </source>
</reference>
<evidence type="ECO:0000259" key="1">
    <source>
        <dbReference type="Pfam" id="PF01850"/>
    </source>
</evidence>
<gene>
    <name evidence="2" type="ORF">HNR65_003011</name>
</gene>